<name>A0A806K085_9BACT</name>
<dbReference type="EMBL" id="JQ844219">
    <property type="protein sequence ID" value="AGS53026.1"/>
    <property type="molecule type" value="Genomic_DNA"/>
</dbReference>
<organism evidence="1">
    <name type="scientific">uncultured bacterium contig00031</name>
    <dbReference type="NCBI Taxonomy" id="1181520"/>
    <lineage>
        <taxon>Bacteria</taxon>
        <taxon>environmental samples</taxon>
    </lineage>
</organism>
<proteinExistence type="predicted"/>
<evidence type="ECO:0000313" key="1">
    <source>
        <dbReference type="EMBL" id="AGS53026.1"/>
    </source>
</evidence>
<accession>A0A806K085</accession>
<sequence>MSKTMLITPKHKSIEKLFDKSFWEDFVSDAVLLTTEEN</sequence>
<dbReference type="AlphaFoldDB" id="A0A806K085"/>
<protein>
    <submittedName>
        <fullName evidence="1">Uncharacterized protein</fullName>
    </submittedName>
</protein>
<reference evidence="1" key="1">
    <citation type="submission" date="2012-03" db="EMBL/GenBank/DDBJ databases">
        <title>Functional metagenomics reveals considerable lignocellulase gene clusters in the gut microbiome of a wood-feeding higher termite.</title>
        <authorList>
            <person name="Liu N."/>
        </authorList>
    </citation>
    <scope>NUCLEOTIDE SEQUENCE</scope>
</reference>